<protein>
    <submittedName>
        <fullName evidence="1">Uncharacterized protein</fullName>
    </submittedName>
</protein>
<gene>
    <name evidence="1" type="ORF">G7Y89_g8885</name>
</gene>
<reference evidence="1 2" key="1">
    <citation type="submission" date="2020-03" db="EMBL/GenBank/DDBJ databases">
        <title>Draft Genome Sequence of Cudoniella acicularis.</title>
        <authorList>
            <person name="Buettner E."/>
            <person name="Kellner H."/>
        </authorList>
    </citation>
    <scope>NUCLEOTIDE SEQUENCE [LARGE SCALE GENOMIC DNA]</scope>
    <source>
        <strain evidence="1 2">DSM 108380</strain>
    </source>
</reference>
<proteinExistence type="predicted"/>
<organism evidence="1 2">
    <name type="scientific">Cudoniella acicularis</name>
    <dbReference type="NCBI Taxonomy" id="354080"/>
    <lineage>
        <taxon>Eukaryota</taxon>
        <taxon>Fungi</taxon>
        <taxon>Dikarya</taxon>
        <taxon>Ascomycota</taxon>
        <taxon>Pezizomycotina</taxon>
        <taxon>Leotiomycetes</taxon>
        <taxon>Helotiales</taxon>
        <taxon>Tricladiaceae</taxon>
        <taxon>Cudoniella</taxon>
    </lineage>
</organism>
<dbReference type="PANTHER" id="PTHR42085">
    <property type="entry name" value="F-BOX DOMAIN-CONTAINING PROTEIN"/>
    <property type="match status" value="1"/>
</dbReference>
<dbReference type="Proteomes" id="UP000566819">
    <property type="component" value="Unassembled WGS sequence"/>
</dbReference>
<name>A0A8H4W348_9HELO</name>
<sequence length="151" mass="17568">MADQPLHTPVSTNSKTAYMLTDISCLEELPEEARRHIMKQIIAIQNPKLLVCDFLDKFPREIRDFIYEHLLIKPVLAEHASIRKDGEYGAKAVYELAPNILRVCWQIYEEASPVLYKRNTFLMAFGFCRNIYGGYCIEMVSPLTRYQSFEN</sequence>
<dbReference type="PANTHER" id="PTHR42085:SF2">
    <property type="entry name" value="F-BOX DOMAIN-CONTAINING PROTEIN"/>
    <property type="match status" value="1"/>
</dbReference>
<evidence type="ECO:0000313" key="1">
    <source>
        <dbReference type="EMBL" id="KAF4629264.1"/>
    </source>
</evidence>
<dbReference type="InterPro" id="IPR038883">
    <property type="entry name" value="AN11006-like"/>
</dbReference>
<accession>A0A8H4W348</accession>
<keyword evidence="2" id="KW-1185">Reference proteome</keyword>
<evidence type="ECO:0000313" key="2">
    <source>
        <dbReference type="Proteomes" id="UP000566819"/>
    </source>
</evidence>
<comment type="caution">
    <text evidence="1">The sequence shown here is derived from an EMBL/GenBank/DDBJ whole genome shotgun (WGS) entry which is preliminary data.</text>
</comment>
<dbReference type="AlphaFoldDB" id="A0A8H4W348"/>
<dbReference type="EMBL" id="JAAMPI010000700">
    <property type="protein sequence ID" value="KAF4629264.1"/>
    <property type="molecule type" value="Genomic_DNA"/>
</dbReference>
<dbReference type="OrthoDB" id="62952at2759"/>